<dbReference type="Gene3D" id="3.90.850.10">
    <property type="entry name" value="Fumarylacetoacetase-like, C-terminal domain"/>
    <property type="match status" value="1"/>
</dbReference>
<feature type="domain" description="Fumarylacetoacetase-like C-terminal" evidence="2">
    <location>
        <begin position="89"/>
        <end position="293"/>
    </location>
</feature>
<dbReference type="PANTHER" id="PTHR11820">
    <property type="entry name" value="ACYLPYRUVASE"/>
    <property type="match status" value="1"/>
</dbReference>
<dbReference type="RefSeq" id="WP_184540514.1">
    <property type="nucleotide sequence ID" value="NZ_JACHMP010000001.1"/>
</dbReference>
<dbReference type="SUPFAM" id="SSF56529">
    <property type="entry name" value="FAH"/>
    <property type="match status" value="1"/>
</dbReference>
<evidence type="ECO:0000313" key="3">
    <source>
        <dbReference type="EMBL" id="MBB5817352.1"/>
    </source>
</evidence>
<protein>
    <submittedName>
        <fullName evidence="3">2-keto-4-pentenoate hydratase/2-oxohepta-3-ene-1,7-dioic acid hydratase in catechol pathway</fullName>
    </submittedName>
</protein>
<name>A0A7W9IAV2_9ACTN</name>
<evidence type="ECO:0000313" key="4">
    <source>
        <dbReference type="Proteomes" id="UP000540685"/>
    </source>
</evidence>
<keyword evidence="1" id="KW-0479">Metal-binding</keyword>
<organism evidence="3 4">
    <name type="scientific">Streptosporangium becharense</name>
    <dbReference type="NCBI Taxonomy" id="1816182"/>
    <lineage>
        <taxon>Bacteria</taxon>
        <taxon>Bacillati</taxon>
        <taxon>Actinomycetota</taxon>
        <taxon>Actinomycetes</taxon>
        <taxon>Streptosporangiales</taxon>
        <taxon>Streptosporangiaceae</taxon>
        <taxon>Streptosporangium</taxon>
    </lineage>
</organism>
<dbReference type="Pfam" id="PF01557">
    <property type="entry name" value="FAA_hydrolase"/>
    <property type="match status" value="1"/>
</dbReference>
<keyword evidence="4" id="KW-1185">Reference proteome</keyword>
<dbReference type="Proteomes" id="UP000540685">
    <property type="component" value="Unassembled WGS sequence"/>
</dbReference>
<dbReference type="InterPro" id="IPR011234">
    <property type="entry name" value="Fumarylacetoacetase-like_C"/>
</dbReference>
<gene>
    <name evidence="3" type="ORF">F4562_000414</name>
</gene>
<accession>A0A7W9IAV2</accession>
<comment type="caution">
    <text evidence="3">The sequence shown here is derived from an EMBL/GenBank/DDBJ whole genome shotgun (WGS) entry which is preliminary data.</text>
</comment>
<sequence>MSVSGHPARTDRRSGGYPAAGVRVVGYREDGRTMAGGLTPGGEVVPIADVEAFWNDPEAAMASMPGSGGTARPVEALELVPPVRPAARVLCVGLNYRDHAAEGPFEVPDHPAIFARWTASLNVSGGTVAVPPGEPGLDWEGELLAVVGRRLHRADEETALAGVFGYAPFNDITARRAQRRSTQWTLGKNVDGSGVLGPITPAAGVGDPAAGWSLRTLVNGEVMQEGSTADMIFSVGAVLSAISAVFTLQPGDLLATGTPKGVGYARTPAVFLQPGDRVDVEIEHLGTAWARVVPGES</sequence>
<dbReference type="EMBL" id="JACHMP010000001">
    <property type="protein sequence ID" value="MBB5817352.1"/>
    <property type="molecule type" value="Genomic_DNA"/>
</dbReference>
<reference evidence="3 4" key="1">
    <citation type="submission" date="2020-08" db="EMBL/GenBank/DDBJ databases">
        <title>Sequencing the genomes of 1000 actinobacteria strains.</title>
        <authorList>
            <person name="Klenk H.-P."/>
        </authorList>
    </citation>
    <scope>NUCLEOTIDE SEQUENCE [LARGE SCALE GENOMIC DNA]</scope>
    <source>
        <strain evidence="3 4">DSM 46887</strain>
    </source>
</reference>
<proteinExistence type="predicted"/>
<evidence type="ECO:0000256" key="1">
    <source>
        <dbReference type="ARBA" id="ARBA00022723"/>
    </source>
</evidence>
<dbReference type="InterPro" id="IPR036663">
    <property type="entry name" value="Fumarylacetoacetase_C_sf"/>
</dbReference>
<dbReference type="GO" id="GO:0003824">
    <property type="term" value="F:catalytic activity"/>
    <property type="evidence" value="ECO:0007669"/>
    <property type="project" value="InterPro"/>
</dbReference>
<dbReference type="GO" id="GO:0046872">
    <property type="term" value="F:metal ion binding"/>
    <property type="evidence" value="ECO:0007669"/>
    <property type="project" value="UniProtKB-KW"/>
</dbReference>
<dbReference type="AlphaFoldDB" id="A0A7W9IAV2"/>
<evidence type="ECO:0000259" key="2">
    <source>
        <dbReference type="Pfam" id="PF01557"/>
    </source>
</evidence>